<feature type="signal peptide" evidence="1">
    <location>
        <begin position="1"/>
        <end position="27"/>
    </location>
</feature>
<name>A0A974S3A2_9SPHN</name>
<keyword evidence="3" id="KW-1185">Reference proteome</keyword>
<proteinExistence type="predicted"/>
<dbReference type="Proteomes" id="UP000595894">
    <property type="component" value="Chromosome"/>
</dbReference>
<sequence>MSVSHTSRGLALAVILALAATGGVVLAQGDDAASGTAPMAAADASGSYEVGGIEVDVTGKTAEAARMAGWRLAQRKGWTMLSQRLGGSGAGLSDGALDGMVSGIVVENEQIGPNRYVAKLGVLFSRARAGSILGVAGLGQRSSPMLVVPLQYSGGVGQVFERRSDWLDAWTRFRSGNSSVDYVRPAGTGPDSLLVNLGQIGRPGRLWWRTILDQYGAIDILVPTVRLYRQWPGGPVIGVFEARHGPDNRMIARFTLRVSNNDGLPALLDAGVKRLDEAYQGALKDGRLMTDAGLSYTPPDAELPADDSALDEAAAAAAAAAATTDPGSTAVTTSVISVQFDTPGASAVSSAEAALRGIPGVRTALTSSLALGGVSVMRVGFDGDPAGLVAALEARGWQVQGSGTTLRIRRPLLPPPSVGTSDNSTG</sequence>
<gene>
    <name evidence="2" type="ORF">H5J25_09360</name>
</gene>
<protein>
    <submittedName>
        <fullName evidence="2">Heavy-metal-associated domain-containing protein</fullName>
    </submittedName>
</protein>
<feature type="chain" id="PRO_5037629661" evidence="1">
    <location>
        <begin position="28"/>
        <end position="426"/>
    </location>
</feature>
<dbReference type="RefSeq" id="WP_202090421.1">
    <property type="nucleotide sequence ID" value="NZ_CP061035.1"/>
</dbReference>
<evidence type="ECO:0000256" key="1">
    <source>
        <dbReference type="SAM" id="SignalP"/>
    </source>
</evidence>
<dbReference type="EMBL" id="CP061035">
    <property type="protein sequence ID" value="QQV75835.1"/>
    <property type="molecule type" value="Genomic_DNA"/>
</dbReference>
<dbReference type="KEGG" id="sari:H5J25_09360"/>
<evidence type="ECO:0000313" key="2">
    <source>
        <dbReference type="EMBL" id="QQV75835.1"/>
    </source>
</evidence>
<keyword evidence="1" id="KW-0732">Signal</keyword>
<organism evidence="2 3">
    <name type="scientific">Sphingomonas aliaeris</name>
    <dbReference type="NCBI Taxonomy" id="2759526"/>
    <lineage>
        <taxon>Bacteria</taxon>
        <taxon>Pseudomonadati</taxon>
        <taxon>Pseudomonadota</taxon>
        <taxon>Alphaproteobacteria</taxon>
        <taxon>Sphingomonadales</taxon>
        <taxon>Sphingomonadaceae</taxon>
        <taxon>Sphingomonas</taxon>
    </lineage>
</organism>
<reference evidence="3" key="1">
    <citation type="submission" date="2020-09" db="EMBL/GenBank/DDBJ databases">
        <title>Sphingomonas sp., a new species isolated from pork steak.</title>
        <authorList>
            <person name="Heidler von Heilborn D."/>
        </authorList>
    </citation>
    <scope>NUCLEOTIDE SEQUENCE [LARGE SCALE GENOMIC DNA]</scope>
</reference>
<accession>A0A974S3A2</accession>
<dbReference type="AlphaFoldDB" id="A0A974S3A2"/>
<evidence type="ECO:0000313" key="3">
    <source>
        <dbReference type="Proteomes" id="UP000595894"/>
    </source>
</evidence>